<evidence type="ECO:0000313" key="1">
    <source>
        <dbReference type="EMBL" id="RDX81788.1"/>
    </source>
</evidence>
<evidence type="ECO:0008006" key="3">
    <source>
        <dbReference type="Google" id="ProtNLM"/>
    </source>
</evidence>
<comment type="caution">
    <text evidence="1">The sequence shown here is derived from an EMBL/GenBank/DDBJ whole genome shotgun (WGS) entry which is preliminary data.</text>
</comment>
<dbReference type="EMBL" id="QJKJ01007829">
    <property type="protein sequence ID" value="RDX81788.1"/>
    <property type="molecule type" value="Genomic_DNA"/>
</dbReference>
<keyword evidence="2" id="KW-1185">Reference proteome</keyword>
<dbReference type="AlphaFoldDB" id="A0A371FTZ6"/>
<reference evidence="1" key="1">
    <citation type="submission" date="2018-05" db="EMBL/GenBank/DDBJ databases">
        <title>Draft genome of Mucuna pruriens seed.</title>
        <authorList>
            <person name="Nnadi N.E."/>
            <person name="Vos R."/>
            <person name="Hasami M.H."/>
            <person name="Devisetty U.K."/>
            <person name="Aguiy J.C."/>
        </authorList>
    </citation>
    <scope>NUCLEOTIDE SEQUENCE [LARGE SCALE GENOMIC DNA]</scope>
    <source>
        <strain evidence="1">JCA_2017</strain>
    </source>
</reference>
<dbReference type="Proteomes" id="UP000257109">
    <property type="component" value="Unassembled WGS sequence"/>
</dbReference>
<accession>A0A371FTZ6</accession>
<proteinExistence type="predicted"/>
<name>A0A371FTZ6_MUCPR</name>
<protein>
    <recommendedName>
        <fullName evidence="3">Copia protein</fullName>
    </recommendedName>
</protein>
<gene>
    <name evidence="1" type="ORF">CR513_37493</name>
</gene>
<sequence>MVVTKLDFFMSDTKRLFSRYPKIVTRELHQQILDRFSMKDSKPRDTPIANGDKFSLKQCPNNNLERNEIQKISYASTVESLMYFDSDFAGCQDSKYSTFRYIYMLAEETMSWKFVKQTLIILSTMAINLRVVDGIERLLKFYCDNNSIVIYSNNNRNSTKSKFINIKFLTVKKKVQINKFL</sequence>
<dbReference type="OrthoDB" id="1414623at2759"/>
<evidence type="ECO:0000313" key="2">
    <source>
        <dbReference type="Proteomes" id="UP000257109"/>
    </source>
</evidence>
<organism evidence="1 2">
    <name type="scientific">Mucuna pruriens</name>
    <name type="common">Velvet bean</name>
    <name type="synonym">Dolichos pruriens</name>
    <dbReference type="NCBI Taxonomy" id="157652"/>
    <lineage>
        <taxon>Eukaryota</taxon>
        <taxon>Viridiplantae</taxon>
        <taxon>Streptophyta</taxon>
        <taxon>Embryophyta</taxon>
        <taxon>Tracheophyta</taxon>
        <taxon>Spermatophyta</taxon>
        <taxon>Magnoliopsida</taxon>
        <taxon>eudicotyledons</taxon>
        <taxon>Gunneridae</taxon>
        <taxon>Pentapetalae</taxon>
        <taxon>rosids</taxon>
        <taxon>fabids</taxon>
        <taxon>Fabales</taxon>
        <taxon>Fabaceae</taxon>
        <taxon>Papilionoideae</taxon>
        <taxon>50 kb inversion clade</taxon>
        <taxon>NPAAA clade</taxon>
        <taxon>indigoferoid/millettioid clade</taxon>
        <taxon>Phaseoleae</taxon>
        <taxon>Mucuna</taxon>
    </lineage>
</organism>
<feature type="non-terminal residue" evidence="1">
    <location>
        <position position="1"/>
    </location>
</feature>